<organism evidence="2 3">
    <name type="scientific">Aristolochia fimbriata</name>
    <name type="common">White veined hardy Dutchman's pipe vine</name>
    <dbReference type="NCBI Taxonomy" id="158543"/>
    <lineage>
        <taxon>Eukaryota</taxon>
        <taxon>Viridiplantae</taxon>
        <taxon>Streptophyta</taxon>
        <taxon>Embryophyta</taxon>
        <taxon>Tracheophyta</taxon>
        <taxon>Spermatophyta</taxon>
        <taxon>Magnoliopsida</taxon>
        <taxon>Magnoliidae</taxon>
        <taxon>Piperales</taxon>
        <taxon>Aristolochiaceae</taxon>
        <taxon>Aristolochia</taxon>
    </lineage>
</organism>
<dbReference type="AlphaFoldDB" id="A0AAV7FDY6"/>
<name>A0AAV7FDY6_ARIFI</name>
<proteinExistence type="predicted"/>
<gene>
    <name evidence="2" type="ORF">H6P81_002564</name>
</gene>
<evidence type="ECO:0000313" key="2">
    <source>
        <dbReference type="EMBL" id="KAG9458056.1"/>
    </source>
</evidence>
<reference evidence="2 3" key="1">
    <citation type="submission" date="2021-07" db="EMBL/GenBank/DDBJ databases">
        <title>The Aristolochia fimbriata genome: insights into angiosperm evolution, floral development and chemical biosynthesis.</title>
        <authorList>
            <person name="Jiao Y."/>
        </authorList>
    </citation>
    <scope>NUCLEOTIDE SEQUENCE [LARGE SCALE GENOMIC DNA]</scope>
    <source>
        <strain evidence="2">IBCAS-2021</strain>
        <tissue evidence="2">Leaf</tissue>
    </source>
</reference>
<keyword evidence="3" id="KW-1185">Reference proteome</keyword>
<sequence>MSVGASVMSAVNVLGCEGTLRRHFPKPHWYPLHTVNRQKLKGRIKEWLKAKGLATRGDVDIFFHPLHHACKRPTFHPVTVPQPFNIGASTGFTTPPRRSRILLKEVILKQVSLNLLHYRLNSTFHYQHVQGKGKELSPPSSSSQTLHSDHLLPASTHDDSTDPLSSVTDNLYKLTLSKESEDVPQERKDTALVGIVMHGSYPRFPCSG</sequence>
<comment type="caution">
    <text evidence="2">The sequence shown here is derived from an EMBL/GenBank/DDBJ whole genome shotgun (WGS) entry which is preliminary data.</text>
</comment>
<dbReference type="EMBL" id="JAINDJ010000002">
    <property type="protein sequence ID" value="KAG9458056.1"/>
    <property type="molecule type" value="Genomic_DNA"/>
</dbReference>
<dbReference type="Proteomes" id="UP000825729">
    <property type="component" value="Unassembled WGS sequence"/>
</dbReference>
<protein>
    <submittedName>
        <fullName evidence="2">Uncharacterized protein</fullName>
    </submittedName>
</protein>
<evidence type="ECO:0000313" key="3">
    <source>
        <dbReference type="Proteomes" id="UP000825729"/>
    </source>
</evidence>
<feature type="region of interest" description="Disordered" evidence="1">
    <location>
        <begin position="130"/>
        <end position="165"/>
    </location>
</feature>
<evidence type="ECO:0000256" key="1">
    <source>
        <dbReference type="SAM" id="MobiDB-lite"/>
    </source>
</evidence>
<accession>A0AAV7FDY6</accession>